<dbReference type="SUPFAM" id="SSF53448">
    <property type="entry name" value="Nucleotide-diphospho-sugar transferases"/>
    <property type="match status" value="1"/>
</dbReference>
<dbReference type="Gene3D" id="3.90.550.10">
    <property type="entry name" value="Spore Coat Polysaccharide Biosynthesis Protein SpsA, Chain A"/>
    <property type="match status" value="1"/>
</dbReference>
<dbReference type="Proteomes" id="UP000273158">
    <property type="component" value="Unassembled WGS sequence"/>
</dbReference>
<dbReference type="RefSeq" id="WP_121060170.1">
    <property type="nucleotide sequence ID" value="NZ_RCDB01000003.1"/>
</dbReference>
<sequence>MTLVMTVMVRDEADIIAAMVEYHLASGVDVLLITDNGSVDGTREILAEYEGDPRVFVVDDPVQDKNQAAKVTAMARRAATDFGADWVINADADEFFVPKDRSLTLGELFSQMPKSIVSATIPVVDMTGAPGRDGTGLARLLHRDERDEFTLYGRSGLHAHATHDAIHIGDPNVVVAQGNHYVSLASNGPVPTGLELESLHFPWRSFRQFERKVRNAGVAYEANPRIRPSPRHHGMRDYRFLRAGALEESYVFRHPLATELGNAELPRDEWLSHRLRDLAAEQTTRSPERLLVSLRSGPPDYDDADVERARAVLVPLLAVEDERVAAEHRARDLEKLSVELETSRGELAACREALEDAVGQLQRIRAGRMHRWAHQARRLVSSHAS</sequence>
<reference evidence="2 3" key="1">
    <citation type="journal article" date="2015" name="Stand. Genomic Sci.">
        <title>Genomic Encyclopedia of Bacterial and Archaeal Type Strains, Phase III: the genomes of soil and plant-associated and newly described type strains.</title>
        <authorList>
            <person name="Whitman W.B."/>
            <person name="Woyke T."/>
            <person name="Klenk H.P."/>
            <person name="Zhou Y."/>
            <person name="Lilburn T.G."/>
            <person name="Beck B.J."/>
            <person name="De Vos P."/>
            <person name="Vandamme P."/>
            <person name="Eisen J.A."/>
            <person name="Garrity G."/>
            <person name="Hugenholtz P."/>
            <person name="Kyrpides N.C."/>
        </authorList>
    </citation>
    <scope>NUCLEOTIDE SEQUENCE [LARGE SCALE GENOMIC DNA]</scope>
    <source>
        <strain evidence="2 3">S2T63</strain>
    </source>
</reference>
<protein>
    <submittedName>
        <fullName evidence="2">Glycosyl transferase family 2</fullName>
    </submittedName>
</protein>
<evidence type="ECO:0000313" key="2">
    <source>
        <dbReference type="EMBL" id="RLK47751.1"/>
    </source>
</evidence>
<dbReference type="EMBL" id="RCDB01000003">
    <property type="protein sequence ID" value="RLK47751.1"/>
    <property type="molecule type" value="Genomic_DNA"/>
</dbReference>
<keyword evidence="1" id="KW-0175">Coiled coil</keyword>
<dbReference type="GO" id="GO:0016740">
    <property type="term" value="F:transferase activity"/>
    <property type="evidence" value="ECO:0007669"/>
    <property type="project" value="UniProtKB-KW"/>
</dbReference>
<dbReference type="AlphaFoldDB" id="A0A498C5R0"/>
<keyword evidence="3" id="KW-1185">Reference proteome</keyword>
<comment type="caution">
    <text evidence="2">The sequence shown here is derived from an EMBL/GenBank/DDBJ whole genome shotgun (WGS) entry which is preliminary data.</text>
</comment>
<name>A0A498C5R0_9MICO</name>
<dbReference type="InterPro" id="IPR029044">
    <property type="entry name" value="Nucleotide-diphossugar_trans"/>
</dbReference>
<feature type="coiled-coil region" evidence="1">
    <location>
        <begin position="316"/>
        <end position="353"/>
    </location>
</feature>
<keyword evidence="2" id="KW-0808">Transferase</keyword>
<proteinExistence type="predicted"/>
<accession>A0A498C5R0</accession>
<organism evidence="2 3">
    <name type="scientific">Microbacterium telephonicum</name>
    <dbReference type="NCBI Taxonomy" id="1714841"/>
    <lineage>
        <taxon>Bacteria</taxon>
        <taxon>Bacillati</taxon>
        <taxon>Actinomycetota</taxon>
        <taxon>Actinomycetes</taxon>
        <taxon>Micrococcales</taxon>
        <taxon>Microbacteriaceae</taxon>
        <taxon>Microbacterium</taxon>
    </lineage>
</organism>
<evidence type="ECO:0000256" key="1">
    <source>
        <dbReference type="SAM" id="Coils"/>
    </source>
</evidence>
<dbReference type="OrthoDB" id="565316at2"/>
<evidence type="ECO:0000313" key="3">
    <source>
        <dbReference type="Proteomes" id="UP000273158"/>
    </source>
</evidence>
<dbReference type="Pfam" id="PF13704">
    <property type="entry name" value="Glyco_tranf_2_4"/>
    <property type="match status" value="1"/>
</dbReference>
<gene>
    <name evidence="2" type="ORF">C7474_2348</name>
</gene>